<keyword evidence="5 7" id="KW-1133">Transmembrane helix</keyword>
<sequence>MGEQVVNHSKPRRSRLSMKRAWPFYALLAPAFIVTFIFQYLPMFGIVIAFQDFKPWEGVTGSAWVGWDNFSAIFTLPDSRQVIVNTLVISSMKIVTGITVPFVFALLLNEVRHMLFKRTVQTLVYLPYFLSWVILGGILIDVLSVKGGIVNQFLGLFGVDEIFFLGDGFWFRVTVIVTDIWKEFGFSAIVYLAALAGINPSLYEAAVIDGANRWKQTLYVTIPSIMPVVVVVGTLSLGNILNAGFDQIFNLYNPLVYSQGDVIDTFVYRNGLVGGAFSFGAAVGLFKSVISFILIAVTYYLAYRFGKYRIF</sequence>
<proteinExistence type="inferred from homology"/>
<feature type="transmembrane region" description="Helical" evidence="7">
    <location>
        <begin position="276"/>
        <end position="302"/>
    </location>
</feature>
<keyword evidence="2 7" id="KW-0813">Transport</keyword>
<evidence type="ECO:0000256" key="5">
    <source>
        <dbReference type="ARBA" id="ARBA00022989"/>
    </source>
</evidence>
<feature type="transmembrane region" description="Helical" evidence="7">
    <location>
        <begin position="120"/>
        <end position="140"/>
    </location>
</feature>
<evidence type="ECO:0000313" key="9">
    <source>
        <dbReference type="EMBL" id="QJD87152.1"/>
    </source>
</evidence>
<dbReference type="Pfam" id="PF00528">
    <property type="entry name" value="BPD_transp_1"/>
    <property type="match status" value="1"/>
</dbReference>
<dbReference type="InterPro" id="IPR035906">
    <property type="entry name" value="MetI-like_sf"/>
</dbReference>
<dbReference type="InterPro" id="IPR050809">
    <property type="entry name" value="UgpAE/MalFG_permease"/>
</dbReference>
<organism evidence="9 10">
    <name type="scientific">Cohnella herbarum</name>
    <dbReference type="NCBI Taxonomy" id="2728023"/>
    <lineage>
        <taxon>Bacteria</taxon>
        <taxon>Bacillati</taxon>
        <taxon>Bacillota</taxon>
        <taxon>Bacilli</taxon>
        <taxon>Bacillales</taxon>
        <taxon>Paenibacillaceae</taxon>
        <taxon>Cohnella</taxon>
    </lineage>
</organism>
<name>A0A7Z2VQA6_9BACL</name>
<dbReference type="SUPFAM" id="SSF161098">
    <property type="entry name" value="MetI-like"/>
    <property type="match status" value="1"/>
</dbReference>
<accession>A0A7Z2VQA6</accession>
<dbReference type="InterPro" id="IPR000515">
    <property type="entry name" value="MetI-like"/>
</dbReference>
<feature type="domain" description="ABC transmembrane type-1" evidence="8">
    <location>
        <begin position="83"/>
        <end position="298"/>
    </location>
</feature>
<dbReference type="CDD" id="cd06261">
    <property type="entry name" value="TM_PBP2"/>
    <property type="match status" value="1"/>
</dbReference>
<feature type="transmembrane region" description="Helical" evidence="7">
    <location>
        <begin position="218"/>
        <end position="241"/>
    </location>
</feature>
<evidence type="ECO:0000256" key="1">
    <source>
        <dbReference type="ARBA" id="ARBA00004651"/>
    </source>
</evidence>
<feature type="transmembrane region" description="Helical" evidence="7">
    <location>
        <begin position="82"/>
        <end position="108"/>
    </location>
</feature>
<keyword evidence="3" id="KW-1003">Cell membrane</keyword>
<keyword evidence="6 7" id="KW-0472">Membrane</keyword>
<dbReference type="EMBL" id="CP051680">
    <property type="protein sequence ID" value="QJD87152.1"/>
    <property type="molecule type" value="Genomic_DNA"/>
</dbReference>
<dbReference type="Gene3D" id="1.10.3720.10">
    <property type="entry name" value="MetI-like"/>
    <property type="match status" value="1"/>
</dbReference>
<feature type="transmembrane region" description="Helical" evidence="7">
    <location>
        <begin position="184"/>
        <end position="206"/>
    </location>
</feature>
<dbReference type="Proteomes" id="UP000502248">
    <property type="component" value="Chromosome"/>
</dbReference>
<dbReference type="PROSITE" id="PS50928">
    <property type="entry name" value="ABC_TM1"/>
    <property type="match status" value="1"/>
</dbReference>
<evidence type="ECO:0000256" key="2">
    <source>
        <dbReference type="ARBA" id="ARBA00022448"/>
    </source>
</evidence>
<dbReference type="PANTHER" id="PTHR43227">
    <property type="entry name" value="BLL4140 PROTEIN"/>
    <property type="match status" value="1"/>
</dbReference>
<evidence type="ECO:0000256" key="6">
    <source>
        <dbReference type="ARBA" id="ARBA00023136"/>
    </source>
</evidence>
<dbReference type="PANTHER" id="PTHR43227:SF11">
    <property type="entry name" value="BLL4140 PROTEIN"/>
    <property type="match status" value="1"/>
</dbReference>
<evidence type="ECO:0000256" key="7">
    <source>
        <dbReference type="RuleBase" id="RU363032"/>
    </source>
</evidence>
<feature type="transmembrane region" description="Helical" evidence="7">
    <location>
        <begin position="21"/>
        <end position="50"/>
    </location>
</feature>
<dbReference type="GO" id="GO:0055085">
    <property type="term" value="P:transmembrane transport"/>
    <property type="evidence" value="ECO:0007669"/>
    <property type="project" value="InterPro"/>
</dbReference>
<dbReference type="KEGG" id="cheb:HH215_30900"/>
<keyword evidence="10" id="KW-1185">Reference proteome</keyword>
<dbReference type="AlphaFoldDB" id="A0A7Z2VQA6"/>
<evidence type="ECO:0000259" key="8">
    <source>
        <dbReference type="PROSITE" id="PS50928"/>
    </source>
</evidence>
<comment type="subcellular location">
    <subcellularLocation>
        <location evidence="1 7">Cell membrane</location>
        <topology evidence="1 7">Multi-pass membrane protein</topology>
    </subcellularLocation>
</comment>
<dbReference type="GO" id="GO:0005886">
    <property type="term" value="C:plasma membrane"/>
    <property type="evidence" value="ECO:0007669"/>
    <property type="project" value="UniProtKB-SubCell"/>
</dbReference>
<comment type="similarity">
    <text evidence="7">Belongs to the binding-protein-dependent transport system permease family.</text>
</comment>
<keyword evidence="4 7" id="KW-0812">Transmembrane</keyword>
<evidence type="ECO:0000256" key="4">
    <source>
        <dbReference type="ARBA" id="ARBA00022692"/>
    </source>
</evidence>
<protein>
    <submittedName>
        <fullName evidence="9">Sugar ABC transporter permease</fullName>
    </submittedName>
</protein>
<evidence type="ECO:0000313" key="10">
    <source>
        <dbReference type="Proteomes" id="UP000502248"/>
    </source>
</evidence>
<gene>
    <name evidence="9" type="ORF">HH215_30900</name>
</gene>
<evidence type="ECO:0000256" key="3">
    <source>
        <dbReference type="ARBA" id="ARBA00022475"/>
    </source>
</evidence>
<reference evidence="9 10" key="1">
    <citation type="submission" date="2020-04" db="EMBL/GenBank/DDBJ databases">
        <title>Genome sequencing of novel species.</title>
        <authorList>
            <person name="Heo J."/>
            <person name="Kim S.-J."/>
            <person name="Kim J.-S."/>
            <person name="Hong S.-B."/>
            <person name="Kwon S.-W."/>
        </authorList>
    </citation>
    <scope>NUCLEOTIDE SEQUENCE [LARGE SCALE GENOMIC DNA]</scope>
    <source>
        <strain evidence="9 10">MFER-1</strain>
    </source>
</reference>